<dbReference type="PANTHER" id="PTHR45955">
    <property type="entry name" value="PHOSPHOACETYLGLUCOSAMINE MUTASE"/>
    <property type="match status" value="1"/>
</dbReference>
<dbReference type="STRING" id="1071383.J7RYU8"/>
<evidence type="ECO:0000259" key="17">
    <source>
        <dbReference type="Pfam" id="PF21404"/>
    </source>
</evidence>
<dbReference type="GO" id="GO:0000287">
    <property type="term" value="F:magnesium ion binding"/>
    <property type="evidence" value="ECO:0007669"/>
    <property type="project" value="InterPro"/>
</dbReference>
<dbReference type="InterPro" id="IPR049022">
    <property type="entry name" value="AMG1_III"/>
</dbReference>
<dbReference type="InterPro" id="IPR016066">
    <property type="entry name" value="A-D-PHexomutase_CS"/>
</dbReference>
<dbReference type="AlphaFoldDB" id="J7RYU8"/>
<dbReference type="InterPro" id="IPR016055">
    <property type="entry name" value="A-D-PHexomutase_a/b/a-I/II/III"/>
</dbReference>
<evidence type="ECO:0000256" key="9">
    <source>
        <dbReference type="ARBA" id="ARBA00031926"/>
    </source>
</evidence>
<dbReference type="PANTHER" id="PTHR45955:SF1">
    <property type="entry name" value="PHOSPHOACETYLGLUCOSAMINE MUTASE"/>
    <property type="match status" value="1"/>
</dbReference>
<dbReference type="PROSITE" id="PS00710">
    <property type="entry name" value="PGM_PMM"/>
    <property type="match status" value="1"/>
</dbReference>
<evidence type="ECO:0000313" key="20">
    <source>
        <dbReference type="Proteomes" id="UP000006310"/>
    </source>
</evidence>
<feature type="active site" description="Phosphoserine intermediate" evidence="12">
    <location>
        <position position="65"/>
    </location>
</feature>
<evidence type="ECO:0000256" key="14">
    <source>
        <dbReference type="PIRSR" id="PIRSR016408-3"/>
    </source>
</evidence>
<comment type="function">
    <text evidence="11">Catalyzes the conversion of GlcNAc-6-P into GlcNAc-1-P during the synthesis of uridine diphosphate/UDP-GlcNAc, which is a biosynthetic precursor of chitin and also supplies the amino sugars for N-linked oligosaccharides of glycoproteins.</text>
</comment>
<dbReference type="GO" id="GO:0006031">
    <property type="term" value="P:chitin biosynthetic process"/>
    <property type="evidence" value="ECO:0007669"/>
    <property type="project" value="EnsemblFungi"/>
</dbReference>
<comment type="pathway">
    <text evidence="2 11">Nucleotide-sugar biosynthesis; UDP-N-acetyl-alpha-D-glucosamine biosynthesis; N-acetyl-alpha-D-glucosamine 1-phosphate from alpha-D-glucosamine 6-phosphate (route I): step 2/2.</text>
</comment>
<keyword evidence="5" id="KW-0597">Phosphoprotein</keyword>
<organism evidence="19 20">
    <name type="scientific">Huiozyma naganishii (strain ATCC MYA-139 / BCRC 22969 / CBS 8797 / KCTC 17520 / NBRC 10181 / NCYC 3082 / Yp74L-3)</name>
    <name type="common">Yeast</name>
    <name type="synonym">Kazachstania naganishii</name>
    <dbReference type="NCBI Taxonomy" id="1071383"/>
    <lineage>
        <taxon>Eukaryota</taxon>
        <taxon>Fungi</taxon>
        <taxon>Dikarya</taxon>
        <taxon>Ascomycota</taxon>
        <taxon>Saccharomycotina</taxon>
        <taxon>Saccharomycetes</taxon>
        <taxon>Saccharomycetales</taxon>
        <taxon>Saccharomycetaceae</taxon>
        <taxon>Huiozyma</taxon>
    </lineage>
</organism>
<dbReference type="EMBL" id="HE978318">
    <property type="protein sequence ID" value="CCK70362.1"/>
    <property type="molecule type" value="Genomic_DNA"/>
</dbReference>
<evidence type="ECO:0000256" key="4">
    <source>
        <dbReference type="ARBA" id="ARBA00012731"/>
    </source>
</evidence>
<dbReference type="SUPFAM" id="SSF55957">
    <property type="entry name" value="Phosphoglucomutase, C-terminal domain"/>
    <property type="match status" value="1"/>
</dbReference>
<evidence type="ECO:0000256" key="7">
    <source>
        <dbReference type="ARBA" id="ARBA00022842"/>
    </source>
</evidence>
<evidence type="ECO:0000256" key="2">
    <source>
        <dbReference type="ARBA" id="ARBA00004865"/>
    </source>
</evidence>
<feature type="binding site" evidence="14">
    <location>
        <position position="288"/>
    </location>
    <ligand>
        <name>Mg(2+)</name>
        <dbReference type="ChEBI" id="CHEBI:18420"/>
    </ligand>
</feature>
<sequence>MSREAVRAVFDAVCTTKGYTYTYGTAGFRDKAAVLDTVMFATGCVAVLRSWRLNGAQVGVMVTASHNPPEDNGVKVVDPEGGMLPEQWEPLATRLANLAANGTFDQWWEYWTSLVEEGNYTGGARLCVGHDTRESSPRLLKNLMDAALAVSGGSITISKPWITNHPQLHYLTSLQRDGVTDAAAYNDHFQGCWQKLFPDGVVAWPFDRLFIDTANGVGAVQLQQFFKGWAVDQNKFRLLNTDYGTPENLNVKCGADFVKTNHRLPSEVPDQRGTSGALPDLYCSFDGDADRIVFYFVKNKQFHLLDGDKISTLFAKFIGQLTARAGADDKLTVGVVQTAYANGNSTRYIASELGIPSACTKTGVKHLHHVAKTQYDIGIYFEANGHGTVVFSDKFNEVVAGVASTNDAASTLYHFSKLINQTVGDAIADMLGVLAVLIKLQWTPEVWGAEYTDLPNLLTKVVVPDRSIFETTDQERRLVSPEGLQEKIDACVGRFKRARSFVRASGTENAVRIYCEAEDPQEVQELSKQVTEAVLNSV</sequence>
<dbReference type="UniPathway" id="UPA00113">
    <property type="reaction ID" value="UER00530"/>
</dbReference>
<evidence type="ECO:0000256" key="12">
    <source>
        <dbReference type="PIRSR" id="PIRSR016408-1"/>
    </source>
</evidence>
<dbReference type="CDD" id="cd03086">
    <property type="entry name" value="PGM3"/>
    <property type="match status" value="1"/>
</dbReference>
<dbReference type="RefSeq" id="XP_022464608.1">
    <property type="nucleotide sequence ID" value="XM_022608076.1"/>
</dbReference>
<evidence type="ECO:0000256" key="6">
    <source>
        <dbReference type="ARBA" id="ARBA00022723"/>
    </source>
</evidence>
<proteinExistence type="inferred from homology"/>
<comment type="similarity">
    <text evidence="3 11">Belongs to the phosphohexose mutase family.</text>
</comment>
<feature type="binding site" evidence="13">
    <location>
        <begin position="503"/>
        <end position="507"/>
    </location>
    <ligand>
        <name>substrate</name>
    </ligand>
</feature>
<dbReference type="Pfam" id="PF21405">
    <property type="entry name" value="AMG1_II"/>
    <property type="match status" value="1"/>
</dbReference>
<dbReference type="InterPro" id="IPR005843">
    <property type="entry name" value="A-D-PHexomutase_C"/>
</dbReference>
<feature type="binding site" description="via phosphate group" evidence="14">
    <location>
        <position position="65"/>
    </location>
    <ligand>
        <name>Mg(2+)</name>
        <dbReference type="ChEBI" id="CHEBI:18420"/>
    </ligand>
</feature>
<dbReference type="Pfam" id="PF21404">
    <property type="entry name" value="AMG1_III"/>
    <property type="match status" value="1"/>
</dbReference>
<feature type="binding site" evidence="13">
    <location>
        <begin position="382"/>
        <end position="384"/>
    </location>
    <ligand>
        <name>substrate</name>
    </ligand>
</feature>
<keyword evidence="8 11" id="KW-0413">Isomerase</keyword>
<reference evidence="19 20" key="1">
    <citation type="journal article" date="2011" name="Proc. Natl. Acad. Sci. U.S.A.">
        <title>Evolutionary erosion of yeast sex chromosomes by mating-type switching accidents.</title>
        <authorList>
            <person name="Gordon J.L."/>
            <person name="Armisen D."/>
            <person name="Proux-Wera E."/>
            <person name="Oheigeartaigh S.S."/>
            <person name="Byrne K.P."/>
            <person name="Wolfe K.H."/>
        </authorList>
    </citation>
    <scope>NUCLEOTIDE SEQUENCE [LARGE SCALE GENOMIC DNA]</scope>
    <source>
        <strain evidence="20">ATCC MYA-139 / BCRC 22969 / CBS 8797 / CCRC 22969 / KCTC 17520 / NBRC 10181 / NCYC 3082</strain>
    </source>
</reference>
<evidence type="ECO:0000259" key="18">
    <source>
        <dbReference type="Pfam" id="PF21405"/>
    </source>
</evidence>
<dbReference type="Pfam" id="PF00408">
    <property type="entry name" value="PGM_PMM_IV"/>
    <property type="match status" value="1"/>
</dbReference>
<dbReference type="InterPro" id="IPR036900">
    <property type="entry name" value="A-D-PHexomutase_C_sf"/>
</dbReference>
<name>J7RYU8_HUIN7</name>
<dbReference type="FunFam" id="3.30.310.50:FF:000003">
    <property type="entry name" value="Phosphoacetylglucosamine mutase"/>
    <property type="match status" value="1"/>
</dbReference>
<protein>
    <recommendedName>
        <fullName evidence="4 11">Phosphoacetylglucosamine mutase</fullName>
        <shortName evidence="11">PAGM</shortName>
        <ecNumber evidence="4 11">5.4.2.3</ecNumber>
    </recommendedName>
    <alternativeName>
        <fullName evidence="10 11">Acetylglucosamine phosphomutase</fullName>
    </alternativeName>
    <alternativeName>
        <fullName evidence="9 11">N-acetylglucosamine-phosphate mutase</fullName>
    </alternativeName>
</protein>
<evidence type="ECO:0000313" key="19">
    <source>
        <dbReference type="EMBL" id="CCK70362.1"/>
    </source>
</evidence>
<feature type="domain" description="Alpha-D-phosphohexomutase C-terminal" evidence="15">
    <location>
        <begin position="481"/>
        <end position="532"/>
    </location>
</feature>
<reference evidence="20" key="2">
    <citation type="submission" date="2012-08" db="EMBL/GenBank/DDBJ databases">
        <title>Genome sequence of Kazachstania naganishii.</title>
        <authorList>
            <person name="Gordon J.L."/>
            <person name="Armisen D."/>
            <person name="Proux-Wera E."/>
            <person name="OhEigeartaigh S.S."/>
            <person name="Byrne K.P."/>
            <person name="Wolfe K.H."/>
        </authorList>
    </citation>
    <scope>NUCLEOTIDE SEQUENCE [LARGE SCALE GENOMIC DNA]</scope>
    <source>
        <strain evidence="20">ATCC MYA-139 / BCRC 22969 / CBS 8797 / CCRC 22969 / KCTC 17520 / NBRC 10181 / NCYC 3082</strain>
    </source>
</reference>
<feature type="domain" description="Phosphoacetylglucosamine mutase AMG1" evidence="18">
    <location>
        <begin position="185"/>
        <end position="293"/>
    </location>
</feature>
<dbReference type="GO" id="GO:0006048">
    <property type="term" value="P:UDP-N-acetylglucosamine biosynthetic process"/>
    <property type="evidence" value="ECO:0007669"/>
    <property type="project" value="UniProtKB-UniRule"/>
</dbReference>
<feature type="binding site" evidence="14">
    <location>
        <position position="290"/>
    </location>
    <ligand>
        <name>Mg(2+)</name>
        <dbReference type="ChEBI" id="CHEBI:18420"/>
    </ligand>
</feature>
<dbReference type="SUPFAM" id="SSF53738">
    <property type="entry name" value="Phosphoglucomutase, first 3 domains"/>
    <property type="match status" value="3"/>
</dbReference>
<feature type="binding site" evidence="14">
    <location>
        <position position="286"/>
    </location>
    <ligand>
        <name>Mg(2+)</name>
        <dbReference type="ChEBI" id="CHEBI:18420"/>
    </ligand>
</feature>
<comment type="catalytic activity">
    <reaction evidence="1 11">
        <text>N-acetyl-alpha-D-glucosamine 1-phosphate = N-acetyl-D-glucosamine 6-phosphate</text>
        <dbReference type="Rhea" id="RHEA:23804"/>
        <dbReference type="ChEBI" id="CHEBI:57513"/>
        <dbReference type="ChEBI" id="CHEBI:57776"/>
        <dbReference type="EC" id="5.4.2.3"/>
    </reaction>
</comment>
<feature type="domain" description="Alpha-D-phosphohexomutase alpha/beta/alpha" evidence="16">
    <location>
        <begin position="54"/>
        <end position="87"/>
    </location>
</feature>
<dbReference type="InterPro" id="IPR016657">
    <property type="entry name" value="PAGM"/>
</dbReference>
<dbReference type="FunFam" id="3.40.120.10:FF:000013">
    <property type="entry name" value="Phosphoacetylglucosamine mutase"/>
    <property type="match status" value="1"/>
</dbReference>
<evidence type="ECO:0000256" key="8">
    <source>
        <dbReference type="ARBA" id="ARBA00023235"/>
    </source>
</evidence>
<feature type="binding site" evidence="13">
    <location>
        <position position="512"/>
    </location>
    <ligand>
        <name>substrate</name>
    </ligand>
</feature>
<dbReference type="PIRSF" id="PIRSF016408">
    <property type="entry name" value="PAGM"/>
    <property type="match status" value="1"/>
</dbReference>
<dbReference type="InterPro" id="IPR049023">
    <property type="entry name" value="AMG1_II"/>
</dbReference>
<dbReference type="GO" id="GO:0005975">
    <property type="term" value="P:carbohydrate metabolic process"/>
    <property type="evidence" value="ECO:0007669"/>
    <property type="project" value="InterPro"/>
</dbReference>
<dbReference type="Proteomes" id="UP000006310">
    <property type="component" value="Chromosome 5"/>
</dbReference>
<dbReference type="Gene3D" id="3.30.310.50">
    <property type="entry name" value="Alpha-D-phosphohexomutase, C-terminal domain"/>
    <property type="match status" value="1"/>
</dbReference>
<dbReference type="KEGG" id="kng:KNAG_0E00940"/>
<evidence type="ECO:0000259" key="16">
    <source>
        <dbReference type="Pfam" id="PF02878"/>
    </source>
</evidence>
<keyword evidence="20" id="KW-1185">Reference proteome</keyword>
<dbReference type="OrthoDB" id="1928at2759"/>
<dbReference type="OMA" id="WEAYATK"/>
<dbReference type="eggNOG" id="KOG2537">
    <property type="taxonomic scope" value="Eukaryota"/>
</dbReference>
<evidence type="ECO:0000259" key="15">
    <source>
        <dbReference type="Pfam" id="PF00408"/>
    </source>
</evidence>
<feature type="domain" description="Phosphoacetylglucosamine mutase AMG1" evidence="17">
    <location>
        <begin position="306"/>
        <end position="442"/>
    </location>
</feature>
<dbReference type="InterPro" id="IPR005844">
    <property type="entry name" value="A-D-PHexomutase_a/b/a-I"/>
</dbReference>
<dbReference type="GO" id="GO:0004610">
    <property type="term" value="F:phosphoacetylglucosamine mutase activity"/>
    <property type="evidence" value="ECO:0007669"/>
    <property type="project" value="UniProtKB-UniRule"/>
</dbReference>
<dbReference type="HOGENOM" id="CLU_022890_1_0_1"/>
<evidence type="ECO:0000256" key="1">
    <source>
        <dbReference type="ARBA" id="ARBA00000558"/>
    </source>
</evidence>
<evidence type="ECO:0000256" key="13">
    <source>
        <dbReference type="PIRSR" id="PIRSR016408-2"/>
    </source>
</evidence>
<dbReference type="Pfam" id="PF02878">
    <property type="entry name" value="PGM_PMM_I"/>
    <property type="match status" value="1"/>
</dbReference>
<evidence type="ECO:0000256" key="5">
    <source>
        <dbReference type="ARBA" id="ARBA00022553"/>
    </source>
</evidence>
<keyword evidence="6 11" id="KW-0479">Metal-binding</keyword>
<dbReference type="Gene3D" id="3.40.120.10">
    <property type="entry name" value="Alpha-D-Glucose-1,6-Bisphosphate, subunit A, domain 3"/>
    <property type="match status" value="2"/>
</dbReference>
<evidence type="ECO:0000256" key="11">
    <source>
        <dbReference type="PIRNR" id="PIRNR016408"/>
    </source>
</evidence>
<gene>
    <name evidence="19" type="primary">KNAG0E00940</name>
    <name evidence="19" type="ordered locus">KNAG_0E00940</name>
</gene>
<dbReference type="GeneID" id="34526062"/>
<accession>J7RYU8</accession>
<evidence type="ECO:0000256" key="3">
    <source>
        <dbReference type="ARBA" id="ARBA00010231"/>
    </source>
</evidence>
<dbReference type="EC" id="5.4.2.3" evidence="4 11"/>
<evidence type="ECO:0000256" key="10">
    <source>
        <dbReference type="ARBA" id="ARBA00032065"/>
    </source>
</evidence>
<keyword evidence="7 11" id="KW-0460">Magnesium</keyword>
<comment type="cofactor">
    <cofactor evidence="11 14">
        <name>Mg(2+)</name>
        <dbReference type="ChEBI" id="CHEBI:18420"/>
    </cofactor>
    <text evidence="11 14">Binds 1 Mg(2+) ion per subunit.</text>
</comment>